<dbReference type="NCBIfam" id="NF006938">
    <property type="entry name" value="PRK09420.1"/>
    <property type="match status" value="1"/>
</dbReference>
<dbReference type="EMBL" id="QUMX01000002">
    <property type="protein sequence ID" value="REG55672.1"/>
    <property type="molecule type" value="Genomic_DNA"/>
</dbReference>
<gene>
    <name evidence="5" type="ORF">ATH84_1002113</name>
</gene>
<dbReference type="GO" id="GO:0009166">
    <property type="term" value="P:nucleotide catabolic process"/>
    <property type="evidence" value="ECO:0007669"/>
    <property type="project" value="InterPro"/>
</dbReference>
<dbReference type="GO" id="GO:0016787">
    <property type="term" value="F:hydrolase activity"/>
    <property type="evidence" value="ECO:0007669"/>
    <property type="project" value="UniProtKB-KW"/>
</dbReference>
<dbReference type="PANTHER" id="PTHR11575">
    <property type="entry name" value="5'-NUCLEOTIDASE-RELATED"/>
    <property type="match status" value="1"/>
</dbReference>
<dbReference type="PANTHER" id="PTHR11575:SF6">
    <property type="entry name" value="2',3'-CYCLIC-NUCLEOTIDE 2'-PHOSPHODIESTERASE_3'-NUCLEOTIDASE"/>
    <property type="match status" value="1"/>
</dbReference>
<proteinExistence type="inferred from homology"/>
<dbReference type="InterPro" id="IPR008334">
    <property type="entry name" value="5'-Nucleotdase_C"/>
</dbReference>
<dbReference type="InterPro" id="IPR036907">
    <property type="entry name" value="5'-Nucleotdase_C_sf"/>
</dbReference>
<dbReference type="GO" id="GO:0000166">
    <property type="term" value="F:nucleotide binding"/>
    <property type="evidence" value="ECO:0007669"/>
    <property type="project" value="UniProtKB-KW"/>
</dbReference>
<dbReference type="AlphaFoldDB" id="A0AAQ0KN27"/>
<dbReference type="InterPro" id="IPR006179">
    <property type="entry name" value="5_nucleotidase/apyrase"/>
</dbReference>
<dbReference type="SUPFAM" id="SSF55816">
    <property type="entry name" value="5'-nucleotidase (syn. UDP-sugar hydrolase), C-terminal domain"/>
    <property type="match status" value="1"/>
</dbReference>
<keyword evidence="1" id="KW-0732">Signal</keyword>
<name>A0AAQ0KN27_PARVE</name>
<dbReference type="InterPro" id="IPR029052">
    <property type="entry name" value="Metallo-depent_PP-like"/>
</dbReference>
<evidence type="ECO:0000256" key="2">
    <source>
        <dbReference type="RuleBase" id="RU362119"/>
    </source>
</evidence>
<organism evidence="5 6">
    <name type="scientific">Paracoccus versutus</name>
    <name type="common">Thiobacillus versutus</name>
    <dbReference type="NCBI Taxonomy" id="34007"/>
    <lineage>
        <taxon>Bacteria</taxon>
        <taxon>Pseudomonadati</taxon>
        <taxon>Pseudomonadota</taxon>
        <taxon>Alphaproteobacteria</taxon>
        <taxon>Rhodobacterales</taxon>
        <taxon>Paracoccaceae</taxon>
        <taxon>Paracoccus</taxon>
    </lineage>
</organism>
<feature type="domain" description="5'-Nucleotidase C-terminal" evidence="4">
    <location>
        <begin position="372"/>
        <end position="550"/>
    </location>
</feature>
<dbReference type="GO" id="GO:0030288">
    <property type="term" value="C:outer membrane-bounded periplasmic space"/>
    <property type="evidence" value="ECO:0007669"/>
    <property type="project" value="TreeGrafter"/>
</dbReference>
<keyword evidence="2" id="KW-0547">Nucleotide-binding</keyword>
<evidence type="ECO:0000259" key="3">
    <source>
        <dbReference type="Pfam" id="PF00149"/>
    </source>
</evidence>
<dbReference type="Proteomes" id="UP000256794">
    <property type="component" value="Unassembled WGS sequence"/>
</dbReference>
<comment type="similarity">
    <text evidence="2">Belongs to the 5'-nucleotidase family.</text>
</comment>
<feature type="domain" description="Calcineurin-like phosphoesterase" evidence="3">
    <location>
        <begin position="36"/>
        <end position="269"/>
    </location>
</feature>
<dbReference type="Gene3D" id="3.90.780.10">
    <property type="entry name" value="5'-Nucleotidase, C-terminal domain"/>
    <property type="match status" value="1"/>
</dbReference>
<evidence type="ECO:0000313" key="5">
    <source>
        <dbReference type="EMBL" id="REG55672.1"/>
    </source>
</evidence>
<evidence type="ECO:0000256" key="1">
    <source>
        <dbReference type="ARBA" id="ARBA00022729"/>
    </source>
</evidence>
<evidence type="ECO:0000313" key="6">
    <source>
        <dbReference type="Proteomes" id="UP000256794"/>
    </source>
</evidence>
<dbReference type="SUPFAM" id="SSF56300">
    <property type="entry name" value="Metallo-dependent phosphatases"/>
    <property type="match status" value="1"/>
</dbReference>
<keyword evidence="6" id="KW-1185">Reference proteome</keyword>
<dbReference type="Gene3D" id="3.60.21.10">
    <property type="match status" value="1"/>
</dbReference>
<evidence type="ECO:0000259" key="4">
    <source>
        <dbReference type="Pfam" id="PF02872"/>
    </source>
</evidence>
<protein>
    <submittedName>
        <fullName evidence="5">2',3'-cyclic-nucleotide 2'-phosphodiesterase/3'-nucleotidase</fullName>
    </submittedName>
</protein>
<sequence>MQSAVALWANSLHSCGMTCIGPITKPHFGAKSMAVRVLATTDLHMHMLGYDYFADRPSGRLGLSRAAALIARARQTARNCLLFDNGDGLQGSPMGDYLAEMDDIGTRQPHPAIAAMNALGYDAATIGNHDFSFGLGFLRRTLEGAEFPVVSTNLRPLRPLPVQTHVLLTRQFRDDQGRPHALRIGVLGFLPPQTVEWEHGLKAEIAVQDILLAARTGIAALREQGADLIVALAHSGIGALSPAPMMENAATALAALPGIDVVIAGHTHRVFPSADHPQGPGIDARRGTLAGKPAVMPGFWGSHLGVIDLRLEPLAQGWRIADFTCRAEPVGAEEDHPAVTGPALSAHRQTLRHFSRRIGRTERPLSSYFSLIGEDPGLRLVAMAQRWHVRRALRGTRWQDLPILSAVAPFRAGGRGGPQHYTDVPAGRLTLRNIADLYLFPNRICAIRLTGAELREWLERSASMFLRIEPGKPDQPLIDPEFPSYNFDIIDGLGWQIDLSRPPRYAPDGRLAHSDSHRICALTHRMRPVAPDQPFILVTNSYRLSDSGLFASVAAGRPVLLDGSSPTREVLRRYVAQRRVLAPNPRAGWSFRPLPGTSVLFKTGPAAAGHLDGLSTPVEPAGIAPDGFLRLRLHL</sequence>
<comment type="caution">
    <text evidence="5">The sequence shown here is derived from an EMBL/GenBank/DDBJ whole genome shotgun (WGS) entry which is preliminary data.</text>
</comment>
<keyword evidence="2" id="KW-0378">Hydrolase</keyword>
<dbReference type="Pfam" id="PF00149">
    <property type="entry name" value="Metallophos"/>
    <property type="match status" value="1"/>
</dbReference>
<reference evidence="5 6" key="1">
    <citation type="submission" date="2018-08" db="EMBL/GenBank/DDBJ databases">
        <title>Genomic Encyclopedia of Archaeal and Bacterial Type Strains, Phase II (KMG-II): from individual species to whole genera.</title>
        <authorList>
            <person name="Goeker M."/>
        </authorList>
    </citation>
    <scope>NUCLEOTIDE SEQUENCE [LARGE SCALE GENOMIC DNA]</scope>
    <source>
        <strain evidence="5 6">DSM 582</strain>
    </source>
</reference>
<dbReference type="InterPro" id="IPR004843">
    <property type="entry name" value="Calcineurin-like_PHP"/>
</dbReference>
<dbReference type="PRINTS" id="PR01607">
    <property type="entry name" value="APYRASEFAMLY"/>
</dbReference>
<accession>A0AAQ0KN27</accession>
<dbReference type="Pfam" id="PF02872">
    <property type="entry name" value="5_nucleotid_C"/>
    <property type="match status" value="1"/>
</dbReference>